<proteinExistence type="inferred from homology"/>
<evidence type="ECO:0000313" key="4">
    <source>
        <dbReference type="Proteomes" id="UP000182715"/>
    </source>
</evidence>
<dbReference type="AlphaFoldDB" id="A0A0H5QDS0"/>
<protein>
    <submittedName>
        <fullName evidence="3">IroE protein</fullName>
    </submittedName>
</protein>
<comment type="similarity">
    <text evidence="1">Belongs to the esterase D family.</text>
</comment>
<dbReference type="InterPro" id="IPR052558">
    <property type="entry name" value="Siderophore_Hydrolase_D"/>
</dbReference>
<dbReference type="PANTHER" id="PTHR40841:SF2">
    <property type="entry name" value="SIDEROPHORE-DEGRADING ESTERASE (EUROFUNG)"/>
    <property type="match status" value="1"/>
</dbReference>
<evidence type="ECO:0000313" key="3">
    <source>
        <dbReference type="EMBL" id="CRY99696.1"/>
    </source>
</evidence>
<reference evidence="3 4" key="1">
    <citation type="submission" date="2014-11" db="EMBL/GenBank/DDBJ databases">
        <authorList>
            <person name="Diene M.Seydina."/>
        </authorList>
    </citation>
    <scope>NUCLEOTIDE SEQUENCE [LARGE SCALE GENOMIC DNA]</scope>
    <source>
        <strain evidence="3 4">Neisseria meningitidis CHUV</strain>
    </source>
</reference>
<evidence type="ECO:0000256" key="2">
    <source>
        <dbReference type="ARBA" id="ARBA00022801"/>
    </source>
</evidence>
<evidence type="ECO:0000256" key="1">
    <source>
        <dbReference type="ARBA" id="ARBA00005622"/>
    </source>
</evidence>
<dbReference type="Gene3D" id="3.40.50.1820">
    <property type="entry name" value="alpha/beta hydrolase"/>
    <property type="match status" value="1"/>
</dbReference>
<dbReference type="Pfam" id="PF00756">
    <property type="entry name" value="Esterase"/>
    <property type="match status" value="1"/>
</dbReference>
<dbReference type="EMBL" id="CVTF01000081">
    <property type="protein sequence ID" value="CRY99696.1"/>
    <property type="molecule type" value="Genomic_DNA"/>
</dbReference>
<name>A0A0H5QDS0_NEIMI</name>
<dbReference type="Proteomes" id="UP000182715">
    <property type="component" value="Unassembled WGS sequence"/>
</dbReference>
<dbReference type="SUPFAM" id="SSF53474">
    <property type="entry name" value="alpha/beta-Hydrolases"/>
    <property type="match status" value="1"/>
</dbReference>
<keyword evidence="2" id="KW-0378">Hydrolase</keyword>
<organism evidence="3 4">
    <name type="scientific">Neisseria meningitidis serogroup B</name>
    <dbReference type="NCBI Taxonomy" id="491"/>
    <lineage>
        <taxon>Bacteria</taxon>
        <taxon>Pseudomonadati</taxon>
        <taxon>Pseudomonadota</taxon>
        <taxon>Betaproteobacteria</taxon>
        <taxon>Neisseriales</taxon>
        <taxon>Neisseriaceae</taxon>
        <taxon>Neisseria</taxon>
    </lineage>
</organism>
<dbReference type="InterPro" id="IPR000801">
    <property type="entry name" value="Esterase-like"/>
</dbReference>
<dbReference type="InterPro" id="IPR029058">
    <property type="entry name" value="AB_hydrolase_fold"/>
</dbReference>
<accession>A0A0H5QDS0</accession>
<sequence>MLSQLEYGIAKENRPNRQADRFAGSVLPLAASLTHKPNIMKPIPTDTFQPAILPQAFETEIKSTCTGRIYRIQTATLGEIPSEGYPVLFVLDGEAFFPALFNIMQSLMNNPVTRSNAPCLIVGIGYTTGSVRDLAQRAADYTPPLGDNATADERQQFGQADRFAAFIDSELTAFLESRYTLNRNETAVFGHSFGALFGLYSLLSHRRFRRHWLVSPSIWWHNRRILDFMPSENRLDGIDVCLNIGALERGSGCKRREERDMAGLSERMAAELDRHGAAVFFREYPNADHGNVSFYSLTDCVEYLRKAWQR</sequence>
<dbReference type="GO" id="GO:0016788">
    <property type="term" value="F:hydrolase activity, acting on ester bonds"/>
    <property type="evidence" value="ECO:0007669"/>
    <property type="project" value="TreeGrafter"/>
</dbReference>
<dbReference type="PANTHER" id="PTHR40841">
    <property type="entry name" value="SIDEROPHORE TRIACETYLFUSARININE C ESTERASE"/>
    <property type="match status" value="1"/>
</dbReference>